<dbReference type="InterPro" id="IPR024083">
    <property type="entry name" value="Fumarase/histidase_N"/>
</dbReference>
<protein>
    <submittedName>
        <fullName evidence="1">Aromatic amino acid lyase</fullName>
    </submittedName>
</protein>
<dbReference type="CDD" id="cd00332">
    <property type="entry name" value="PAL-HAL"/>
    <property type="match status" value="1"/>
</dbReference>
<dbReference type="Gene3D" id="1.20.200.10">
    <property type="entry name" value="Fumarase/aspartase (Central domain)"/>
    <property type="match status" value="1"/>
</dbReference>
<reference evidence="1" key="1">
    <citation type="submission" date="2021-04" db="EMBL/GenBank/DDBJ databases">
        <authorList>
            <person name="Zhang D.-C."/>
        </authorList>
    </citation>
    <scope>NUCLEOTIDE SEQUENCE</scope>
    <source>
        <strain evidence="1">CGMCC 1.15697</strain>
    </source>
</reference>
<name>A0A8J7RW18_9PROT</name>
<proteinExistence type="predicted"/>
<dbReference type="EMBL" id="JAGMWN010000001">
    <property type="protein sequence ID" value="MBP5855737.1"/>
    <property type="molecule type" value="Genomic_DNA"/>
</dbReference>
<keyword evidence="2" id="KW-1185">Reference proteome</keyword>
<dbReference type="InterPro" id="IPR008948">
    <property type="entry name" value="L-Aspartase-like"/>
</dbReference>
<dbReference type="GO" id="GO:0016841">
    <property type="term" value="F:ammonia-lyase activity"/>
    <property type="evidence" value="ECO:0007669"/>
    <property type="project" value="UniProtKB-ARBA"/>
</dbReference>
<sequence>MQDNISLDGTELTPGRLARIAMEDVPIAIDPEGRARLARARSVVDRAIDEGRPVYGLTRGLGDQIDRTIDRESLGDFSRRTIRGRAHGLGSPLPRAVVRAAMVARLNAALVGGAGMSEAAVDALAALINAGVTPVVPRIGSIGESDLCLMATLALVLIGDPEGRAEVAGVEMTAPEALTKAGLSPLTPLPKDGLALISANAIAVGEAALAAAGIDRALEAAFAGCALMLEAFRANPSPLDPACAAMRPQPGQAEAAMRLRGFLEGSRLLSDPEAPRRLQDPLSFRCAAPTLGAVLNAREGLAAALDAELNGAGDNPLVLADRDTVISTPNFHAPGLALACDHMAAAVATAGASMLARCQVMKEPSLTGLPRMLSPGDIGSAGIAPLMKLAQALMHRLHGAAQPAATMPSLAGGTIEDIMSFAPQSAEKLRDCAESFRLLVALELRIAMQALHLRPEARPGRALSLWIERLRPLCPPLEAEDRPLSNEIDAIASAIR</sequence>
<dbReference type="Proteomes" id="UP000672602">
    <property type="component" value="Unassembled WGS sequence"/>
</dbReference>
<dbReference type="Pfam" id="PF00221">
    <property type="entry name" value="Lyase_aromatic"/>
    <property type="match status" value="1"/>
</dbReference>
<evidence type="ECO:0000313" key="1">
    <source>
        <dbReference type="EMBL" id="MBP5855737.1"/>
    </source>
</evidence>
<dbReference type="AlphaFoldDB" id="A0A8J7RW18"/>
<accession>A0A8J7RW18</accession>
<evidence type="ECO:0000313" key="2">
    <source>
        <dbReference type="Proteomes" id="UP000672602"/>
    </source>
</evidence>
<dbReference type="RefSeq" id="WP_210680313.1">
    <property type="nucleotide sequence ID" value="NZ_JAGMWN010000001.1"/>
</dbReference>
<comment type="caution">
    <text evidence="1">The sequence shown here is derived from an EMBL/GenBank/DDBJ whole genome shotgun (WGS) entry which is preliminary data.</text>
</comment>
<dbReference type="PANTHER" id="PTHR10362">
    <property type="entry name" value="HISTIDINE AMMONIA-LYASE"/>
    <property type="match status" value="1"/>
</dbReference>
<keyword evidence="1" id="KW-0456">Lyase</keyword>
<dbReference type="Gene3D" id="1.10.275.10">
    <property type="entry name" value="Fumarase/aspartase (N-terminal domain)"/>
    <property type="match status" value="1"/>
</dbReference>
<gene>
    <name evidence="1" type="ORF">KAJ83_01855</name>
</gene>
<dbReference type="SUPFAM" id="SSF48557">
    <property type="entry name" value="L-aspartase-like"/>
    <property type="match status" value="1"/>
</dbReference>
<dbReference type="InterPro" id="IPR001106">
    <property type="entry name" value="Aromatic_Lyase"/>
</dbReference>
<organism evidence="1 2">
    <name type="scientific">Marivibrio halodurans</name>
    <dbReference type="NCBI Taxonomy" id="2039722"/>
    <lineage>
        <taxon>Bacteria</taxon>
        <taxon>Pseudomonadati</taxon>
        <taxon>Pseudomonadota</taxon>
        <taxon>Alphaproteobacteria</taxon>
        <taxon>Rhodospirillales</taxon>
        <taxon>Rhodospirillaceae</taxon>
        <taxon>Marivibrio</taxon>
    </lineage>
</organism>